<evidence type="ECO:0000313" key="1">
    <source>
        <dbReference type="EMBL" id="QIK78440.1"/>
    </source>
</evidence>
<dbReference type="EMBL" id="CP049869">
    <property type="protein sequence ID" value="QIK78440.1"/>
    <property type="molecule type" value="Genomic_DNA"/>
</dbReference>
<name>A0A6G7YNW9_9SPHN</name>
<dbReference type="RefSeq" id="WP_166410833.1">
    <property type="nucleotide sequence ID" value="NZ_CP049869.1"/>
</dbReference>
<accession>A0A6G7YNW9</accession>
<dbReference type="Proteomes" id="UP000503222">
    <property type="component" value="Chromosome"/>
</dbReference>
<organism evidence="1 2">
    <name type="scientific">Sphingomonas piscis</name>
    <dbReference type="NCBI Taxonomy" id="2714943"/>
    <lineage>
        <taxon>Bacteria</taxon>
        <taxon>Pseudomonadati</taxon>
        <taxon>Pseudomonadota</taxon>
        <taxon>Alphaproteobacteria</taxon>
        <taxon>Sphingomonadales</taxon>
        <taxon>Sphingomonadaceae</taxon>
        <taxon>Sphingomonas</taxon>
    </lineage>
</organism>
<keyword evidence="2" id="KW-1185">Reference proteome</keyword>
<evidence type="ECO:0000313" key="2">
    <source>
        <dbReference type="Proteomes" id="UP000503222"/>
    </source>
</evidence>
<dbReference type="KEGG" id="spii:G7077_05510"/>
<proteinExistence type="predicted"/>
<sequence length="189" mass="21769">MIELTRRKVVREEIESSIEIILEEGSAVASHVLAWAAVDVLRGVAAARQEQTFLELLEAMVRPEMLKTWRALLRQNYNFSKHADIDPDKVIEGFDPELTNMTLLAAIEDYGRTYQQLTIPMYLFRGWLLAKSPHLLKEGAREDLIPHADQIFGKAASFSAVQSLYRELKRDRNQYLAFIPKDRLKNIEL</sequence>
<reference evidence="1 2" key="1">
    <citation type="submission" date="2020-03" db="EMBL/GenBank/DDBJ databases">
        <title>Sphingomonas sp. nov., isolated from fish.</title>
        <authorList>
            <person name="Hyun D.-W."/>
            <person name="Bae J.-W."/>
        </authorList>
    </citation>
    <scope>NUCLEOTIDE SEQUENCE [LARGE SCALE GENOMIC DNA]</scope>
    <source>
        <strain evidence="1 2">HDW15B</strain>
    </source>
</reference>
<gene>
    <name evidence="1" type="ORF">G7077_05510</name>
</gene>
<protein>
    <submittedName>
        <fullName evidence="1">Uncharacterized protein</fullName>
    </submittedName>
</protein>
<dbReference type="AlphaFoldDB" id="A0A6G7YNW9"/>